<evidence type="ECO:0000313" key="2">
    <source>
        <dbReference type="Proteomes" id="UP000242381"/>
    </source>
</evidence>
<proteinExistence type="predicted"/>
<dbReference type="Proteomes" id="UP000242381">
    <property type="component" value="Unassembled WGS sequence"/>
</dbReference>
<name>A0A1X0RPZ1_RHIZD</name>
<dbReference type="OMA" id="VIAQCEP"/>
<reference evidence="1 2" key="1">
    <citation type="journal article" date="2016" name="Proc. Natl. Acad. Sci. U.S.A.">
        <title>Lipid metabolic changes in an early divergent fungus govern the establishment of a mutualistic symbiosis with endobacteria.</title>
        <authorList>
            <person name="Lastovetsky O.A."/>
            <person name="Gaspar M.L."/>
            <person name="Mondo S.J."/>
            <person name="LaButti K.M."/>
            <person name="Sandor L."/>
            <person name="Grigoriev I.V."/>
            <person name="Henry S.A."/>
            <person name="Pawlowska T.E."/>
        </authorList>
    </citation>
    <scope>NUCLEOTIDE SEQUENCE [LARGE SCALE GENOMIC DNA]</scope>
    <source>
        <strain evidence="1 2">ATCC 11559</strain>
    </source>
</reference>
<sequence length="374" mass="43602">MLEYILKTIPNDTLADIHFKLSCIEPRISYLHKPTVFSFSLKILHQALDDIEVYHLLYSVIAQCEPTVEDWHRELADAQKTRQIILEFERLVDMYLYVPTANNKAAVEKFIQQNSQMTDELVSRLKVFNALYGTEIIPLTIGGNSDMLQDNTLIKSHLYVPSPMLKPKHNSDHHLAIIQEMVKKLHNIRLFELQLDLIEHSLWEKQTEIELPIPLCQLEPSEGDPKEILMHLRTGNPTCAVRLSACLISIICKKKQNKWQEIQNEIEATWLQIYVQLFQDLAFEQMPMEESRSAHALFRYAACLIQCRIQLDFTLPSTLFQRAWDHFYMQRSIYMKSLADQAKLDRAKRDLILLENVVFTSLLSPHWTEGDKAL</sequence>
<organism evidence="1 2">
    <name type="scientific">Rhizopus microsporus</name>
    <dbReference type="NCBI Taxonomy" id="58291"/>
    <lineage>
        <taxon>Eukaryota</taxon>
        <taxon>Fungi</taxon>
        <taxon>Fungi incertae sedis</taxon>
        <taxon>Mucoromycota</taxon>
        <taxon>Mucoromycotina</taxon>
        <taxon>Mucoromycetes</taxon>
        <taxon>Mucorales</taxon>
        <taxon>Mucorineae</taxon>
        <taxon>Rhizopodaceae</taxon>
        <taxon>Rhizopus</taxon>
    </lineage>
</organism>
<protein>
    <submittedName>
        <fullName evidence="1">Uncharacterized protein</fullName>
    </submittedName>
</protein>
<accession>A0A1X0RPZ1</accession>
<dbReference type="EMBL" id="KV921495">
    <property type="protein sequence ID" value="ORE14034.1"/>
    <property type="molecule type" value="Genomic_DNA"/>
</dbReference>
<dbReference type="VEuPathDB" id="FungiDB:BCV72DRAFT_61120"/>
<dbReference type="AlphaFoldDB" id="A0A1X0RPZ1"/>
<gene>
    <name evidence="1" type="ORF">BCV71DRAFT_293875</name>
</gene>
<evidence type="ECO:0000313" key="1">
    <source>
        <dbReference type="EMBL" id="ORE14034.1"/>
    </source>
</evidence>